<dbReference type="Proteomes" id="UP000050489">
    <property type="component" value="Unassembled WGS sequence"/>
</dbReference>
<reference evidence="2 6" key="3">
    <citation type="submission" date="2018-05" db="EMBL/GenBank/DDBJ databases">
        <title>Klebsiella quasipneumonaiae provides a window into carbapenemase gene transfer, plasmid rearrangements and nosocomial acquisition from the hospital environment.</title>
        <authorList>
            <person name="Mathers A.J."/>
            <person name="Vegesana K."/>
            <person name="Stoesser N."/>
            <person name="Crook D."/>
            <person name="Vaughan A."/>
            <person name="Barry K."/>
            <person name="Parikh H."/>
            <person name="Sebra R."/>
            <person name="Kotay S."/>
            <person name="Walker A.S."/>
            <person name="Sheppard A.E."/>
        </authorList>
    </citation>
    <scope>NUCLEOTIDE SEQUENCE [LARGE SCALE GENOMIC DNA]</scope>
    <source>
        <strain evidence="2 6">CAV1761</strain>
    </source>
</reference>
<dbReference type="PANTHER" id="PTHR30087">
    <property type="entry name" value="INNER MEMBRANE PROTEIN"/>
    <property type="match status" value="1"/>
</dbReference>
<evidence type="ECO:0000259" key="1">
    <source>
        <dbReference type="Pfam" id="PF08349"/>
    </source>
</evidence>
<proteinExistence type="predicted"/>
<reference evidence="5" key="1">
    <citation type="submission" date="2016-04" db="EMBL/GenBank/DDBJ databases">
        <authorList>
            <person name="Osei Sekyere J."/>
            <person name="Sivertsen A."/>
            <person name="Pedersen A.T."/>
            <person name="Sundsfjord A."/>
        </authorList>
    </citation>
    <scope>NUCLEOTIDE SEQUENCE [LARGE SCALE GENOMIC DNA]</scope>
    <source>
        <strain evidence="5">945174350</strain>
    </source>
</reference>
<dbReference type="RefSeq" id="WP_038877513.1">
    <property type="nucleotide sequence ID" value="NZ_CABMHU010000119.1"/>
</dbReference>
<name>A0A0G3SJQ8_SERMA</name>
<dbReference type="PANTHER" id="PTHR30087:SF0">
    <property type="entry name" value="INNER MEMBRANE PROTEIN"/>
    <property type="match status" value="1"/>
</dbReference>
<dbReference type="InterPro" id="IPR017087">
    <property type="entry name" value="UCP037004"/>
</dbReference>
<dbReference type="InterPro" id="IPR013560">
    <property type="entry name" value="DUF1722"/>
</dbReference>
<reference evidence="4" key="5">
    <citation type="submission" date="2018-06" db="EMBL/GenBank/DDBJ databases">
        <authorList>
            <person name="Martins R.C."/>
            <person name="Perdigao-Neto L.V."/>
            <person name="Costa S.F."/>
            <person name="Levin A.S.S."/>
        </authorList>
    </citation>
    <scope>NUCLEOTIDE SEQUENCE</scope>
    <source>
        <strain evidence="4">1283</strain>
    </source>
</reference>
<feature type="domain" description="DUF1722" evidence="1">
    <location>
        <begin position="192"/>
        <end position="309"/>
    </location>
</feature>
<dbReference type="PIRSF" id="PIRSF037004">
    <property type="entry name" value="UCP037004"/>
    <property type="match status" value="1"/>
</dbReference>
<sequence length="318" mass="36600">MSDKIPIGISACLLGEAVRFDGGHKRLAFAVEQLAPYVRFEPVCPEMAIGLPTPRPALRLVKQAQPWPAMRYSNDAGVDLTEEMRGFSAQRVAALQHLCGYIVCAKSPSCGLERVRVYSENGKDSRKNGVGLFTAELLRQMPWLPVEEDGRLQDAALRENFIERVYALYELNMLWRQGLTRGGLIAFHSRYKLSLLAHSQPAYRELGRFVADIHRWDSLEAFAVEYRSRLMALLAHKATRRNHTNVLMHVQGYFRRQLSTAQRQELAHLIDRYRQGMQPLLAPIALLKHYMAEYPDRYLAEQRYFEPYPEALRLRYGH</sequence>
<evidence type="ECO:0000313" key="3">
    <source>
        <dbReference type="EMBL" id="OCO86031.1"/>
    </source>
</evidence>
<dbReference type="Proteomes" id="UP000247823">
    <property type="component" value="Unassembled WGS sequence"/>
</dbReference>
<evidence type="ECO:0000313" key="7">
    <source>
        <dbReference type="Proteomes" id="UP000247823"/>
    </source>
</evidence>
<evidence type="ECO:0000313" key="2">
    <source>
        <dbReference type="EMBL" id="AWL67726.1"/>
    </source>
</evidence>
<dbReference type="AlphaFoldDB" id="A0A0G3SJQ8"/>
<organism evidence="3 5">
    <name type="scientific">Serratia marcescens</name>
    <dbReference type="NCBI Taxonomy" id="615"/>
    <lineage>
        <taxon>Bacteria</taxon>
        <taxon>Pseudomonadati</taxon>
        <taxon>Pseudomonadota</taxon>
        <taxon>Gammaproteobacteria</taxon>
        <taxon>Enterobacterales</taxon>
        <taxon>Yersiniaceae</taxon>
        <taxon>Serratia</taxon>
    </lineage>
</organism>
<evidence type="ECO:0000313" key="4">
    <source>
        <dbReference type="EMBL" id="PYA69181.1"/>
    </source>
</evidence>
<dbReference type="EMBL" id="LJEX02000090">
    <property type="protein sequence ID" value="OCO86031.1"/>
    <property type="molecule type" value="Genomic_DNA"/>
</dbReference>
<accession>A0A0G3SJQ8</accession>
<dbReference type="Pfam" id="PF08349">
    <property type="entry name" value="DUF1722"/>
    <property type="match status" value="1"/>
</dbReference>
<evidence type="ECO:0000313" key="6">
    <source>
        <dbReference type="Proteomes" id="UP000245399"/>
    </source>
</evidence>
<dbReference type="Pfam" id="PF04463">
    <property type="entry name" value="2-thiour_desulf"/>
    <property type="match status" value="1"/>
</dbReference>
<keyword evidence="7" id="KW-1185">Reference proteome</keyword>
<evidence type="ECO:0000313" key="5">
    <source>
        <dbReference type="Proteomes" id="UP000050489"/>
    </source>
</evidence>
<dbReference type="EMBL" id="QJQB01000224">
    <property type="protein sequence ID" value="PYA69181.1"/>
    <property type="molecule type" value="Genomic_DNA"/>
</dbReference>
<reference evidence="4" key="4">
    <citation type="submission" date="2018-06" db="EMBL/GenBank/DDBJ databases">
        <title>Serratia marcescens genome sequencing and assembly.</title>
        <authorList>
            <person name="Martins R.C.R."/>
            <person name="Perdigao-Neto L.V."/>
            <person name="Costa S.F."/>
            <person name="Levin A.S.S."/>
        </authorList>
    </citation>
    <scope>NUCLEOTIDE SEQUENCE</scope>
    <source>
        <strain evidence="4">1283</strain>
    </source>
</reference>
<gene>
    <name evidence="3" type="ORF">AN695_0214165</name>
    <name evidence="2" type="ORF">DKC05_08595</name>
    <name evidence="4" type="ORF">DMW51_09880</name>
</gene>
<protein>
    <submittedName>
        <fullName evidence="2">DUF1722 domain-containing protein</fullName>
    </submittedName>
</protein>
<dbReference type="EMBL" id="CP029449">
    <property type="protein sequence ID" value="AWL67726.1"/>
    <property type="molecule type" value="Genomic_DNA"/>
</dbReference>
<dbReference type="Proteomes" id="UP000245399">
    <property type="component" value="Chromosome"/>
</dbReference>
<dbReference type="InterPro" id="IPR007553">
    <property type="entry name" value="2-thiour_desulf"/>
</dbReference>
<reference evidence="3" key="2">
    <citation type="journal article" date="2017" name="PLoS ONE">
        <title>Genomic and phenotypic characterisation of fluoroquinolone resistance mechanisms in Enterobacteriaceae in Durban, South Africa.</title>
        <authorList>
            <person name="Osei Sekyere J."/>
            <person name="Amoako D.G."/>
        </authorList>
    </citation>
    <scope>NUCLEOTIDE SEQUENCE</scope>
    <source>
        <strain evidence="3">945174350</strain>
    </source>
</reference>